<gene>
    <name evidence="1" type="ORF">J2Z79_003406</name>
</gene>
<dbReference type="Proteomes" id="UP001519289">
    <property type="component" value="Unassembled WGS sequence"/>
</dbReference>
<comment type="caution">
    <text evidence="1">The sequence shown here is derived from an EMBL/GenBank/DDBJ whole genome shotgun (WGS) entry which is preliminary data.</text>
</comment>
<proteinExistence type="predicted"/>
<keyword evidence="2" id="KW-1185">Reference proteome</keyword>
<dbReference type="EMBL" id="JAGGLG010000040">
    <property type="protein sequence ID" value="MBP2019959.1"/>
    <property type="molecule type" value="Genomic_DNA"/>
</dbReference>
<reference evidence="1 2" key="1">
    <citation type="submission" date="2021-03" db="EMBL/GenBank/DDBJ databases">
        <title>Genomic Encyclopedia of Type Strains, Phase IV (KMG-IV): sequencing the most valuable type-strain genomes for metagenomic binning, comparative biology and taxonomic classification.</title>
        <authorList>
            <person name="Goeker M."/>
        </authorList>
    </citation>
    <scope>NUCLEOTIDE SEQUENCE [LARGE SCALE GENOMIC DNA]</scope>
    <source>
        <strain evidence="1 2">DSM 27138</strain>
    </source>
</reference>
<protein>
    <submittedName>
        <fullName evidence="1">Uncharacterized protein</fullName>
    </submittedName>
</protein>
<name>A0ABS4JWR3_9FIRM</name>
<evidence type="ECO:0000313" key="2">
    <source>
        <dbReference type="Proteomes" id="UP001519289"/>
    </source>
</evidence>
<accession>A0ABS4JWR3</accession>
<organism evidence="1 2">
    <name type="scientific">Symbiobacterium terraclitae</name>
    <dbReference type="NCBI Taxonomy" id="557451"/>
    <lineage>
        <taxon>Bacteria</taxon>
        <taxon>Bacillati</taxon>
        <taxon>Bacillota</taxon>
        <taxon>Clostridia</taxon>
        <taxon>Eubacteriales</taxon>
        <taxon>Symbiobacteriaceae</taxon>
        <taxon>Symbiobacterium</taxon>
    </lineage>
</organism>
<sequence>MTDREMRKALRAVVTKAVNRADPVYLLEMGAPDDEYEPEILSLIDGLADAWPDQQKVLQLCADVFIPWFGPQAPSRRRLKRLAAELVRGLNALARSAGTR</sequence>
<evidence type="ECO:0000313" key="1">
    <source>
        <dbReference type="EMBL" id="MBP2019959.1"/>
    </source>
</evidence>
<dbReference type="RefSeq" id="WP_209468062.1">
    <property type="nucleotide sequence ID" value="NZ_JAGGLG010000040.1"/>
</dbReference>